<feature type="region of interest" description="Disordered" evidence="1">
    <location>
        <begin position="260"/>
        <end position="283"/>
    </location>
</feature>
<feature type="compositionally biased region" description="Basic and acidic residues" evidence="1">
    <location>
        <begin position="260"/>
        <end position="269"/>
    </location>
</feature>
<evidence type="ECO:0000313" key="2">
    <source>
        <dbReference type="EMBL" id="KAG2172278.1"/>
    </source>
</evidence>
<keyword evidence="3" id="KW-1185">Reference proteome</keyword>
<sequence>MATAHSTVAPMNIKTSVKASRPLRTSHSSKRTEEDDSLNKFLADWDDSLPSFSKDNSSNKEWKSVVAAWNSNAFEFDPFIAGKALKPSNDISNDTALETSNDISLDTVRAILLSDELSIASTALGEIFALASVHRSCVRPAVADLCGICTSLATEHAIESVTTSVIASMICTLNAKITSIAAHVEAAESEKLLDLVTRWNTELEKFQWDGDTEQFRAPLDVNKFRMWICENFPAVDERGFDVDLLMLIRPGNKNYKVERHATVQDRGPDDSSSSPSTTANEDICIDKNMEQTMMREDVELAVTHVTEADTLDFLWDDPEEEDSIYDDESDDSDTERGIGIFDSATEISGADVTESDWSEIN</sequence>
<proteinExistence type="predicted"/>
<feature type="region of interest" description="Disordered" evidence="1">
    <location>
        <begin position="311"/>
        <end position="361"/>
    </location>
</feature>
<reference evidence="2" key="1">
    <citation type="submission" date="2020-12" db="EMBL/GenBank/DDBJ databases">
        <title>Metabolic potential, ecology and presence of endohyphal bacteria is reflected in genomic diversity of Mucoromycotina.</title>
        <authorList>
            <person name="Muszewska A."/>
            <person name="Okrasinska A."/>
            <person name="Steczkiewicz K."/>
            <person name="Drgas O."/>
            <person name="Orlowska M."/>
            <person name="Perlinska-Lenart U."/>
            <person name="Aleksandrzak-Piekarczyk T."/>
            <person name="Szatraj K."/>
            <person name="Zielenkiewicz U."/>
            <person name="Pilsyk S."/>
            <person name="Malc E."/>
            <person name="Mieczkowski P."/>
            <person name="Kruszewska J.S."/>
            <person name="Biernat P."/>
            <person name="Pawlowska J."/>
        </authorList>
    </citation>
    <scope>NUCLEOTIDE SEQUENCE</scope>
    <source>
        <strain evidence="2">WA0000067209</strain>
    </source>
</reference>
<name>A0A8H7PE71_MORIS</name>
<evidence type="ECO:0000256" key="1">
    <source>
        <dbReference type="SAM" id="MobiDB-lite"/>
    </source>
</evidence>
<comment type="caution">
    <text evidence="2">The sequence shown here is derived from an EMBL/GenBank/DDBJ whole genome shotgun (WGS) entry which is preliminary data.</text>
</comment>
<dbReference type="AlphaFoldDB" id="A0A8H7PE71"/>
<protein>
    <submittedName>
        <fullName evidence="2">Uncharacterized protein</fullName>
    </submittedName>
</protein>
<evidence type="ECO:0000313" key="3">
    <source>
        <dbReference type="Proteomes" id="UP000654370"/>
    </source>
</evidence>
<dbReference type="Proteomes" id="UP000654370">
    <property type="component" value="Unassembled WGS sequence"/>
</dbReference>
<organism evidence="2 3">
    <name type="scientific">Mortierella isabellina</name>
    <name type="common">Filamentous fungus</name>
    <name type="synonym">Umbelopsis isabellina</name>
    <dbReference type="NCBI Taxonomy" id="91625"/>
    <lineage>
        <taxon>Eukaryota</taxon>
        <taxon>Fungi</taxon>
        <taxon>Fungi incertae sedis</taxon>
        <taxon>Mucoromycota</taxon>
        <taxon>Mucoromycotina</taxon>
        <taxon>Umbelopsidomycetes</taxon>
        <taxon>Umbelopsidales</taxon>
        <taxon>Umbelopsidaceae</taxon>
        <taxon>Umbelopsis</taxon>
    </lineage>
</organism>
<gene>
    <name evidence="2" type="ORF">INT43_004819</name>
</gene>
<accession>A0A8H7PE71</accession>
<dbReference type="OrthoDB" id="10418582at2759"/>
<dbReference type="EMBL" id="JAEPQZ010000017">
    <property type="protein sequence ID" value="KAG2172278.1"/>
    <property type="molecule type" value="Genomic_DNA"/>
</dbReference>
<feature type="region of interest" description="Disordered" evidence="1">
    <location>
        <begin position="1"/>
        <end position="36"/>
    </location>
</feature>
<feature type="compositionally biased region" description="Acidic residues" evidence="1">
    <location>
        <begin position="314"/>
        <end position="333"/>
    </location>
</feature>
<feature type="compositionally biased region" description="Polar residues" evidence="1">
    <location>
        <begin position="13"/>
        <end position="26"/>
    </location>
</feature>